<gene>
    <name evidence="1" type="ORF">pC6.5b_386</name>
</gene>
<sequence length="192" mass="22175">MGALTKADVIDCFDRRDRSYRLALLCTHWLRGGIQYKPSAAEDAQALQMEVRGEWISFSDLGNEIEQAELRANLVTEFALTHLYALICPPFEFLNKFCKTYNEAHPHSTLSSDLKAAQWYQFARLVRNALSHNFRFEFDHRTRSKLPITWNGITISEAMDGHPISYMTLWHKPGYELFLEMKIFANSLPAKA</sequence>
<geneLocation type="plasmid" evidence="1">
    <name>pC6.5b</name>
</geneLocation>
<organism evidence="1">
    <name type="scientific">Rhizobium rhizogenes</name>
    <name type="common">Agrobacterium rhizogenes</name>
    <dbReference type="NCBI Taxonomy" id="359"/>
    <lineage>
        <taxon>Bacteria</taxon>
        <taxon>Pseudomonadati</taxon>
        <taxon>Pseudomonadota</taxon>
        <taxon>Alphaproteobacteria</taxon>
        <taxon>Hyphomicrobiales</taxon>
        <taxon>Rhizobiaceae</taxon>
        <taxon>Rhizobium/Agrobacterium group</taxon>
        <taxon>Rhizobium</taxon>
    </lineage>
</organism>
<reference evidence="1" key="1">
    <citation type="submission" date="2018-12" db="EMBL/GenBank/DDBJ databases">
        <title>Three Rhizobium rhizogenes strains isolated from the same crown gall tumor carry diverse plasmids.</title>
        <authorList>
            <person name="Pulawska J."/>
            <person name="Kuzmanovic N."/>
        </authorList>
    </citation>
    <scope>NUCLEOTIDE SEQUENCE</scope>
    <source>
        <strain evidence="1">C6.5</strain>
        <plasmid evidence="1">pC6.5b</plasmid>
    </source>
</reference>
<dbReference type="EMBL" id="MK318987">
    <property type="protein sequence ID" value="QCL10280.1"/>
    <property type="molecule type" value="Genomic_DNA"/>
</dbReference>
<proteinExistence type="predicted"/>
<protein>
    <submittedName>
        <fullName evidence="1">Uncharacterized protein</fullName>
    </submittedName>
</protein>
<accession>A0A7S4ZSH5</accession>
<dbReference type="AlphaFoldDB" id="A0A7S4ZSH5"/>
<evidence type="ECO:0000313" key="1">
    <source>
        <dbReference type="EMBL" id="QCL10280.1"/>
    </source>
</evidence>
<keyword evidence="1" id="KW-0614">Plasmid</keyword>
<name>A0A7S4ZSH5_RHIRH</name>
<dbReference type="RefSeq" id="WP_200997091.1">
    <property type="nucleotide sequence ID" value="NZ_MK318987.1"/>
</dbReference>